<name>A0A382Z058_9ZZZZ</name>
<accession>A0A382Z058</accession>
<organism evidence="1">
    <name type="scientific">marine metagenome</name>
    <dbReference type="NCBI Taxonomy" id="408172"/>
    <lineage>
        <taxon>unclassified sequences</taxon>
        <taxon>metagenomes</taxon>
        <taxon>ecological metagenomes</taxon>
    </lineage>
</organism>
<dbReference type="EMBL" id="UINC01179658">
    <property type="protein sequence ID" value="SVD88455.1"/>
    <property type="molecule type" value="Genomic_DNA"/>
</dbReference>
<protein>
    <submittedName>
        <fullName evidence="1">Uncharacterized protein</fullName>
    </submittedName>
</protein>
<sequence>MVRYNWKKILKVTEGSIVDILLIVHTLTYSLTPKNYRDPLYKYWNKDWSGNSFLITPEAIFEKRPQFSEREWAEYIAVASYRNLNSYYENRKTTLDLLHNPVPEIIIKNNRLLKIEDGVIHFRFEKSP</sequence>
<dbReference type="AlphaFoldDB" id="A0A382Z058"/>
<evidence type="ECO:0000313" key="1">
    <source>
        <dbReference type="EMBL" id="SVD88455.1"/>
    </source>
</evidence>
<gene>
    <name evidence="1" type="ORF">METZ01_LOCUS441309</name>
</gene>
<reference evidence="1" key="1">
    <citation type="submission" date="2018-05" db="EMBL/GenBank/DDBJ databases">
        <authorList>
            <person name="Lanie J.A."/>
            <person name="Ng W.-L."/>
            <person name="Kazmierczak K.M."/>
            <person name="Andrzejewski T.M."/>
            <person name="Davidsen T.M."/>
            <person name="Wayne K.J."/>
            <person name="Tettelin H."/>
            <person name="Glass J.I."/>
            <person name="Rusch D."/>
            <person name="Podicherti R."/>
            <person name="Tsui H.-C.T."/>
            <person name="Winkler M.E."/>
        </authorList>
    </citation>
    <scope>NUCLEOTIDE SEQUENCE</scope>
</reference>
<proteinExistence type="predicted"/>